<reference evidence="11" key="2">
    <citation type="submission" date="2023-01" db="EMBL/GenBank/DDBJ databases">
        <authorList>
            <person name="Sun Q."/>
            <person name="Evtushenko L."/>
        </authorList>
    </citation>
    <scope>NUCLEOTIDE SEQUENCE</scope>
    <source>
        <strain evidence="11">VKM B-2347</strain>
    </source>
</reference>
<keyword evidence="7" id="KW-0067">ATP-binding</keyword>
<keyword evidence="8" id="KW-1278">Translocase</keyword>
<dbReference type="Proteomes" id="UP001143372">
    <property type="component" value="Unassembled WGS sequence"/>
</dbReference>
<keyword evidence="4" id="KW-0762">Sugar transport</keyword>
<evidence type="ECO:0000256" key="9">
    <source>
        <dbReference type="ARBA" id="ARBA00023136"/>
    </source>
</evidence>
<evidence type="ECO:0000256" key="7">
    <source>
        <dbReference type="ARBA" id="ARBA00022840"/>
    </source>
</evidence>
<dbReference type="GO" id="GO:0016887">
    <property type="term" value="F:ATP hydrolysis activity"/>
    <property type="evidence" value="ECO:0007669"/>
    <property type="project" value="InterPro"/>
</dbReference>
<dbReference type="CDD" id="cd03216">
    <property type="entry name" value="ABC_Carb_Monos_I"/>
    <property type="match status" value="1"/>
</dbReference>
<sequence>MDASSERQPMLAISGLSKAYGSTVALEHVSIEIGTGEVHALLGENGAGKSTFVKSLTGVVRPDSGVMTLAGAVYAPRSILEARSRGVVAAFQELSLVPNLSVAQNFFLPRSLKHWGLNSRLRMEEKAAEILRRWGGDIPVRQTIERLTLAQRQQIELIRALERRPDLLILDEPTAALTDPGWLFEAIAERASAGGAILYISHRLAEIRQVAQRATVLRNGRSSGALRLAEASDQDIFLAMVGRSSARSGRPTPSARRSDACRLVVNDLRARNVDGVSFELREGEVLGVAALEGQGQRELFRALAGEEKQTAGQIVVEDRLQSFSCPRDALKAPGGIAFVPEERKTEGIFASLPVASNITLPRLSKLSVAGVISPTRERKAARDAAAKLDLGQRYLPFRIGALSGGNQQKAIIARALMTGAKTLLLFDPSRGIDVGTKETIYAAIRSFADRGGSVLVYSSEIPELISLVDRCLVLYRSRVVASLANAEMEEDTMMALLTGNPASASGEIGAQS</sequence>
<dbReference type="PANTHER" id="PTHR43790">
    <property type="entry name" value="CARBOHYDRATE TRANSPORT ATP-BINDING PROTEIN MG119-RELATED"/>
    <property type="match status" value="1"/>
</dbReference>
<dbReference type="InterPro" id="IPR003593">
    <property type="entry name" value="AAA+_ATPase"/>
</dbReference>
<dbReference type="PANTHER" id="PTHR43790:SF3">
    <property type="entry name" value="D-ALLOSE IMPORT ATP-BINDING PROTEIN ALSA-RELATED"/>
    <property type="match status" value="1"/>
</dbReference>
<dbReference type="RefSeq" id="WP_271167872.1">
    <property type="nucleotide sequence ID" value="NZ_BSFI01000007.1"/>
</dbReference>
<comment type="caution">
    <text evidence="11">The sequence shown here is derived from an EMBL/GenBank/DDBJ whole genome shotgun (WGS) entry which is preliminary data.</text>
</comment>
<dbReference type="Pfam" id="PF00005">
    <property type="entry name" value="ABC_tran"/>
    <property type="match status" value="2"/>
</dbReference>
<comment type="similarity">
    <text evidence="1">Belongs to the ABC transporter superfamily.</text>
</comment>
<evidence type="ECO:0000256" key="8">
    <source>
        <dbReference type="ARBA" id="ARBA00022967"/>
    </source>
</evidence>
<evidence type="ECO:0000256" key="4">
    <source>
        <dbReference type="ARBA" id="ARBA00022597"/>
    </source>
</evidence>
<dbReference type="SUPFAM" id="SSF52540">
    <property type="entry name" value="P-loop containing nucleoside triphosphate hydrolases"/>
    <property type="match status" value="2"/>
</dbReference>
<proteinExistence type="inferred from homology"/>
<dbReference type="GO" id="GO:0005524">
    <property type="term" value="F:ATP binding"/>
    <property type="evidence" value="ECO:0007669"/>
    <property type="project" value="UniProtKB-KW"/>
</dbReference>
<name>A0A9W6MV59_9HYPH</name>
<feature type="domain" description="ABC transporter" evidence="10">
    <location>
        <begin position="11"/>
        <end position="244"/>
    </location>
</feature>
<keyword evidence="2" id="KW-0813">Transport</keyword>
<dbReference type="InterPro" id="IPR003439">
    <property type="entry name" value="ABC_transporter-like_ATP-bd"/>
</dbReference>
<dbReference type="SMART" id="SM00382">
    <property type="entry name" value="AAA"/>
    <property type="match status" value="1"/>
</dbReference>
<evidence type="ECO:0000259" key="10">
    <source>
        <dbReference type="PROSITE" id="PS50893"/>
    </source>
</evidence>
<dbReference type="AlphaFoldDB" id="A0A9W6MV59"/>
<dbReference type="PROSITE" id="PS50893">
    <property type="entry name" value="ABC_TRANSPORTER_2"/>
    <property type="match status" value="2"/>
</dbReference>
<keyword evidence="12" id="KW-1185">Reference proteome</keyword>
<evidence type="ECO:0000256" key="5">
    <source>
        <dbReference type="ARBA" id="ARBA00022737"/>
    </source>
</evidence>
<dbReference type="PROSITE" id="PS00211">
    <property type="entry name" value="ABC_TRANSPORTER_1"/>
    <property type="match status" value="1"/>
</dbReference>
<accession>A0A9W6MV59</accession>
<evidence type="ECO:0000256" key="1">
    <source>
        <dbReference type="ARBA" id="ARBA00005417"/>
    </source>
</evidence>
<dbReference type="InterPro" id="IPR050107">
    <property type="entry name" value="ABC_carbohydrate_import_ATPase"/>
</dbReference>
<evidence type="ECO:0000313" key="11">
    <source>
        <dbReference type="EMBL" id="GLK67617.1"/>
    </source>
</evidence>
<dbReference type="CDD" id="cd03215">
    <property type="entry name" value="ABC_Carb_Monos_II"/>
    <property type="match status" value="1"/>
</dbReference>
<dbReference type="Gene3D" id="3.40.50.300">
    <property type="entry name" value="P-loop containing nucleotide triphosphate hydrolases"/>
    <property type="match status" value="2"/>
</dbReference>
<evidence type="ECO:0000313" key="12">
    <source>
        <dbReference type="Proteomes" id="UP001143372"/>
    </source>
</evidence>
<gene>
    <name evidence="11" type="ORF">GCM10008179_12550</name>
</gene>
<evidence type="ECO:0000256" key="2">
    <source>
        <dbReference type="ARBA" id="ARBA00022448"/>
    </source>
</evidence>
<dbReference type="InterPro" id="IPR017871">
    <property type="entry name" value="ABC_transporter-like_CS"/>
</dbReference>
<reference evidence="11" key="1">
    <citation type="journal article" date="2014" name="Int. J. Syst. Evol. Microbiol.">
        <title>Complete genome sequence of Corynebacterium casei LMG S-19264T (=DSM 44701T), isolated from a smear-ripened cheese.</title>
        <authorList>
            <consortium name="US DOE Joint Genome Institute (JGI-PGF)"/>
            <person name="Walter F."/>
            <person name="Albersmeier A."/>
            <person name="Kalinowski J."/>
            <person name="Ruckert C."/>
        </authorList>
    </citation>
    <scope>NUCLEOTIDE SEQUENCE</scope>
    <source>
        <strain evidence="11">VKM B-2347</strain>
    </source>
</reference>
<evidence type="ECO:0000256" key="6">
    <source>
        <dbReference type="ARBA" id="ARBA00022741"/>
    </source>
</evidence>
<protein>
    <submittedName>
        <fullName evidence="11">ABC transporter</fullName>
    </submittedName>
</protein>
<organism evidence="11 12">
    <name type="scientific">Hansschlegelia plantiphila</name>
    <dbReference type="NCBI Taxonomy" id="374655"/>
    <lineage>
        <taxon>Bacteria</taxon>
        <taxon>Pseudomonadati</taxon>
        <taxon>Pseudomonadota</taxon>
        <taxon>Alphaproteobacteria</taxon>
        <taxon>Hyphomicrobiales</taxon>
        <taxon>Methylopilaceae</taxon>
        <taxon>Hansschlegelia</taxon>
    </lineage>
</organism>
<keyword evidence="6" id="KW-0547">Nucleotide-binding</keyword>
<evidence type="ECO:0000256" key="3">
    <source>
        <dbReference type="ARBA" id="ARBA00022475"/>
    </source>
</evidence>
<keyword evidence="9" id="KW-0472">Membrane</keyword>
<feature type="domain" description="ABC transporter" evidence="10">
    <location>
        <begin position="255"/>
        <end position="501"/>
    </location>
</feature>
<dbReference type="InterPro" id="IPR027417">
    <property type="entry name" value="P-loop_NTPase"/>
</dbReference>
<dbReference type="EMBL" id="BSFI01000007">
    <property type="protein sequence ID" value="GLK67617.1"/>
    <property type="molecule type" value="Genomic_DNA"/>
</dbReference>
<keyword evidence="3" id="KW-1003">Cell membrane</keyword>
<keyword evidence="5" id="KW-0677">Repeat</keyword>